<evidence type="ECO:0000313" key="3">
    <source>
        <dbReference type="Proteomes" id="UP001279734"/>
    </source>
</evidence>
<dbReference type="EMBL" id="BSYO01000012">
    <property type="protein sequence ID" value="GMH12578.1"/>
    <property type="molecule type" value="Genomic_DNA"/>
</dbReference>
<name>A0AAD3SJZ6_NEPGR</name>
<organism evidence="2 3">
    <name type="scientific">Nepenthes gracilis</name>
    <name type="common">Slender pitcher plant</name>
    <dbReference type="NCBI Taxonomy" id="150966"/>
    <lineage>
        <taxon>Eukaryota</taxon>
        <taxon>Viridiplantae</taxon>
        <taxon>Streptophyta</taxon>
        <taxon>Embryophyta</taxon>
        <taxon>Tracheophyta</taxon>
        <taxon>Spermatophyta</taxon>
        <taxon>Magnoliopsida</taxon>
        <taxon>eudicotyledons</taxon>
        <taxon>Gunneridae</taxon>
        <taxon>Pentapetalae</taxon>
        <taxon>Caryophyllales</taxon>
        <taxon>Nepenthaceae</taxon>
        <taxon>Nepenthes</taxon>
    </lineage>
</organism>
<reference evidence="2" key="1">
    <citation type="submission" date="2023-05" db="EMBL/GenBank/DDBJ databases">
        <title>Nepenthes gracilis genome sequencing.</title>
        <authorList>
            <person name="Fukushima K."/>
        </authorList>
    </citation>
    <scope>NUCLEOTIDE SEQUENCE</scope>
    <source>
        <strain evidence="2">SING2019-196</strain>
    </source>
</reference>
<keyword evidence="1" id="KW-0472">Membrane</keyword>
<keyword evidence="3" id="KW-1185">Reference proteome</keyword>
<feature type="transmembrane region" description="Helical" evidence="1">
    <location>
        <begin position="69"/>
        <end position="93"/>
    </location>
</feature>
<accession>A0AAD3SJZ6</accession>
<keyword evidence="1" id="KW-0812">Transmembrane</keyword>
<dbReference type="Proteomes" id="UP001279734">
    <property type="component" value="Unassembled WGS sequence"/>
</dbReference>
<proteinExistence type="predicted"/>
<comment type="caution">
    <text evidence="2">The sequence shown here is derived from an EMBL/GenBank/DDBJ whole genome shotgun (WGS) entry which is preliminary data.</text>
</comment>
<evidence type="ECO:0000256" key="1">
    <source>
        <dbReference type="SAM" id="Phobius"/>
    </source>
</evidence>
<dbReference type="AlphaFoldDB" id="A0AAD3SJZ6"/>
<evidence type="ECO:0000313" key="2">
    <source>
        <dbReference type="EMBL" id="GMH12578.1"/>
    </source>
</evidence>
<evidence type="ECO:0008006" key="4">
    <source>
        <dbReference type="Google" id="ProtNLM"/>
    </source>
</evidence>
<gene>
    <name evidence="2" type="ORF">Nepgr_014419</name>
</gene>
<protein>
    <recommendedName>
        <fullName evidence="4">Transmembrane protein</fullName>
    </recommendedName>
</protein>
<sequence length="133" mass="15218">MANHVRVFEPSNICTSFFSEYRVFELSNRTIRACQICISCNYVKKNQVTFVESGERETRSKNNKLRRDIAMVMFSIAAAVLVVSLVCSCWNPLVDGEQQYNVGCLQAAVVPPWLRQSEKAWSRGRLEDFGSWV</sequence>
<keyword evidence="1" id="KW-1133">Transmembrane helix</keyword>